<name>A0A3Q0RFG8_AMPCI</name>
<dbReference type="Ensembl" id="ENSACIT00000011306.1">
    <property type="protein sequence ID" value="ENSACIP00000010989.1"/>
    <property type="gene ID" value="ENSACIG00000008601.1"/>
</dbReference>
<dbReference type="AlphaFoldDB" id="A0A3Q0RFG8"/>
<reference evidence="1" key="1">
    <citation type="submission" date="2025-08" db="UniProtKB">
        <authorList>
            <consortium name="Ensembl"/>
        </authorList>
    </citation>
    <scope>IDENTIFICATION</scope>
</reference>
<accession>A0A3Q0RFG8</accession>
<keyword evidence="2" id="KW-1185">Reference proteome</keyword>
<dbReference type="Proteomes" id="UP000261340">
    <property type="component" value="Unplaced"/>
</dbReference>
<dbReference type="Gene3D" id="2.60.40.10">
    <property type="entry name" value="Immunoglobulins"/>
    <property type="match status" value="1"/>
</dbReference>
<organism evidence="1 2">
    <name type="scientific">Amphilophus citrinellus</name>
    <name type="common">Midas cichlid</name>
    <name type="synonym">Cichlasoma citrinellum</name>
    <dbReference type="NCBI Taxonomy" id="61819"/>
    <lineage>
        <taxon>Eukaryota</taxon>
        <taxon>Metazoa</taxon>
        <taxon>Chordata</taxon>
        <taxon>Craniata</taxon>
        <taxon>Vertebrata</taxon>
        <taxon>Euteleostomi</taxon>
        <taxon>Actinopterygii</taxon>
        <taxon>Neopterygii</taxon>
        <taxon>Teleostei</taxon>
        <taxon>Neoteleostei</taxon>
        <taxon>Acanthomorphata</taxon>
        <taxon>Ovalentaria</taxon>
        <taxon>Cichlomorphae</taxon>
        <taxon>Cichliformes</taxon>
        <taxon>Cichlidae</taxon>
        <taxon>New World cichlids</taxon>
        <taxon>Cichlasomatinae</taxon>
        <taxon>Heroini</taxon>
        <taxon>Amphilophus</taxon>
    </lineage>
</organism>
<evidence type="ECO:0008006" key="3">
    <source>
        <dbReference type="Google" id="ProtNLM"/>
    </source>
</evidence>
<proteinExistence type="predicted"/>
<reference evidence="1" key="2">
    <citation type="submission" date="2025-09" db="UniProtKB">
        <authorList>
            <consortium name="Ensembl"/>
        </authorList>
    </citation>
    <scope>IDENTIFICATION</scope>
</reference>
<sequence>MKRLFLVLQTSLFPFKSAPNLTSTQVEEPEPVFRSESSTIEMGYCFGTDYIVVYRSTPEGDQLIGNSSNKNMTNAPPADLRGRTDISDDPDLLGFQIHNLTHLDSGIYRRECWKNQMIISQKTQQLIVCKEEIKSELISVNKENGGTELLCRSSAIGSEETSLV</sequence>
<protein>
    <recommendedName>
        <fullName evidence="3">Immunoglobulin V-set domain-containing protein</fullName>
    </recommendedName>
</protein>
<evidence type="ECO:0000313" key="1">
    <source>
        <dbReference type="Ensembl" id="ENSACIP00000010989.1"/>
    </source>
</evidence>
<dbReference type="InterPro" id="IPR013783">
    <property type="entry name" value="Ig-like_fold"/>
</dbReference>
<evidence type="ECO:0000313" key="2">
    <source>
        <dbReference type="Proteomes" id="UP000261340"/>
    </source>
</evidence>